<dbReference type="Proteomes" id="UP000183567">
    <property type="component" value="Unassembled WGS sequence"/>
</dbReference>
<organism evidence="1 2">
    <name type="scientific">Rhizopogon vesiculosus</name>
    <dbReference type="NCBI Taxonomy" id="180088"/>
    <lineage>
        <taxon>Eukaryota</taxon>
        <taxon>Fungi</taxon>
        <taxon>Dikarya</taxon>
        <taxon>Basidiomycota</taxon>
        <taxon>Agaricomycotina</taxon>
        <taxon>Agaricomycetes</taxon>
        <taxon>Agaricomycetidae</taxon>
        <taxon>Boletales</taxon>
        <taxon>Suillineae</taxon>
        <taxon>Rhizopogonaceae</taxon>
        <taxon>Rhizopogon</taxon>
    </lineage>
</organism>
<sequence length="117" mass="13186">MTFEKFLPTETDDPIDLASISSIKQPPSSDFQDRLSSLVITVALLSSKTATDTRKTDIVDRNYPAYVCLMSFYSFLDPMWQAYAYWLMGKMSSAPASWLCSLASVCIDLEIEARVCY</sequence>
<keyword evidence="2" id="KW-1185">Reference proteome</keyword>
<gene>
    <name evidence="1" type="ORF">AZE42_06558</name>
</gene>
<reference evidence="1 2" key="1">
    <citation type="submission" date="2016-03" db="EMBL/GenBank/DDBJ databases">
        <title>Comparative genomics of the ectomycorrhizal sister species Rhizopogon vinicolor and Rhizopogon vesiculosus (Basidiomycota: Boletales) reveals a divergence of the mating type B locus.</title>
        <authorList>
            <person name="Mujic A.B."/>
            <person name="Kuo A."/>
            <person name="Tritt A."/>
            <person name="Lipzen A."/>
            <person name="Chen C."/>
            <person name="Johnson J."/>
            <person name="Sharma A."/>
            <person name="Barry K."/>
            <person name="Grigoriev I.V."/>
            <person name="Spatafora J.W."/>
        </authorList>
    </citation>
    <scope>NUCLEOTIDE SEQUENCE [LARGE SCALE GENOMIC DNA]</scope>
    <source>
        <strain evidence="1 2">AM-OR11-056</strain>
    </source>
</reference>
<proteinExistence type="predicted"/>
<comment type="caution">
    <text evidence="1">The sequence shown here is derived from an EMBL/GenBank/DDBJ whole genome shotgun (WGS) entry which is preliminary data.</text>
</comment>
<accession>A0A1J8Q6W9</accession>
<evidence type="ECO:0000313" key="2">
    <source>
        <dbReference type="Proteomes" id="UP000183567"/>
    </source>
</evidence>
<dbReference type="AlphaFoldDB" id="A0A1J8Q6W9"/>
<name>A0A1J8Q6W9_9AGAM</name>
<protein>
    <submittedName>
        <fullName evidence="1">Uncharacterized protein</fullName>
    </submittedName>
</protein>
<dbReference type="EMBL" id="LVVM01005944">
    <property type="protein sequence ID" value="OJA09401.1"/>
    <property type="molecule type" value="Genomic_DNA"/>
</dbReference>
<evidence type="ECO:0000313" key="1">
    <source>
        <dbReference type="EMBL" id="OJA09401.1"/>
    </source>
</evidence>